<organism evidence="1">
    <name type="scientific">mine drainage metagenome</name>
    <dbReference type="NCBI Taxonomy" id="410659"/>
    <lineage>
        <taxon>unclassified sequences</taxon>
        <taxon>metagenomes</taxon>
        <taxon>ecological metagenomes</taxon>
    </lineage>
</organism>
<reference evidence="1" key="1">
    <citation type="submission" date="2013-08" db="EMBL/GenBank/DDBJ databases">
        <authorList>
            <person name="Mendez C."/>
            <person name="Richter M."/>
            <person name="Ferrer M."/>
            <person name="Sanchez J."/>
        </authorList>
    </citation>
    <scope>NUCLEOTIDE SEQUENCE</scope>
</reference>
<accession>T0YWE0</accession>
<comment type="caution">
    <text evidence="1">The sequence shown here is derived from an EMBL/GenBank/DDBJ whole genome shotgun (WGS) entry which is preliminary data.</text>
</comment>
<name>T0YWE0_9ZZZZ</name>
<evidence type="ECO:0000313" key="1">
    <source>
        <dbReference type="EMBL" id="EQD36277.1"/>
    </source>
</evidence>
<reference evidence="1" key="2">
    <citation type="journal article" date="2014" name="ISME J.">
        <title>Microbial stratification in low pH oxic and suboxic macroscopic growths along an acid mine drainage.</title>
        <authorList>
            <person name="Mendez-Garcia C."/>
            <person name="Mesa V."/>
            <person name="Sprenger R.R."/>
            <person name="Richter M."/>
            <person name="Diez M.S."/>
            <person name="Solano J."/>
            <person name="Bargiela R."/>
            <person name="Golyshina O.V."/>
            <person name="Manteca A."/>
            <person name="Ramos J.L."/>
            <person name="Gallego J.R."/>
            <person name="Llorente I."/>
            <person name="Martins Dos Santos V.A."/>
            <person name="Jensen O.N."/>
            <person name="Pelaez A.I."/>
            <person name="Sanchez J."/>
            <person name="Ferrer M."/>
        </authorList>
    </citation>
    <scope>NUCLEOTIDE SEQUENCE</scope>
</reference>
<gene>
    <name evidence="1" type="ORF">B2A_12209</name>
</gene>
<feature type="non-terminal residue" evidence="1">
    <location>
        <position position="168"/>
    </location>
</feature>
<dbReference type="EMBL" id="AUZZ01008802">
    <property type="protein sequence ID" value="EQD36277.1"/>
    <property type="molecule type" value="Genomic_DNA"/>
</dbReference>
<proteinExistence type="predicted"/>
<dbReference type="AlphaFoldDB" id="T0YWE0"/>
<protein>
    <submittedName>
        <fullName evidence="1">Phage integrase family protein</fullName>
    </submittedName>
</protein>
<sequence>MPARLNCFAAHVSELFSPAETPFLPGYRDAEEARPWVFTTRQFRRTLAWHIAHQPFGVVAGARQYKHAQVAVFEGYAGTSASGFAAEVEAEQAVARLDYVEGLYRDWARGGDSGGGAAGGIDAEFACIRAELSDLPGTVADRARLRRMLEHLTTTLHPGVLGDCFYRP</sequence>